<dbReference type="Pfam" id="PF01470">
    <property type="entry name" value="Peptidase_C15"/>
    <property type="match status" value="1"/>
</dbReference>
<dbReference type="CDD" id="cd00501">
    <property type="entry name" value="Peptidase_C15"/>
    <property type="match status" value="1"/>
</dbReference>
<dbReference type="GO" id="GO:0005829">
    <property type="term" value="C:cytosol"/>
    <property type="evidence" value="ECO:0007669"/>
    <property type="project" value="InterPro"/>
</dbReference>
<dbReference type="EMBL" id="DXDC01000410">
    <property type="protein sequence ID" value="HIY67294.1"/>
    <property type="molecule type" value="Genomic_DNA"/>
</dbReference>
<dbReference type="AlphaFoldDB" id="A0A9D2CAV3"/>
<evidence type="ECO:0000313" key="8">
    <source>
        <dbReference type="Proteomes" id="UP000824005"/>
    </source>
</evidence>
<dbReference type="PANTHER" id="PTHR23402">
    <property type="entry name" value="PROTEASE FAMILY C15 PYROGLUTAMYL-PEPTIDASE I-RELATED"/>
    <property type="match status" value="1"/>
</dbReference>
<dbReference type="PROSITE" id="PS01334">
    <property type="entry name" value="PYRASE_CYS"/>
    <property type="match status" value="1"/>
</dbReference>
<gene>
    <name evidence="7" type="ORF">H9830_13575</name>
</gene>
<dbReference type="InterPro" id="IPR016125">
    <property type="entry name" value="Peptidase_C15-like"/>
</dbReference>
<organism evidence="7 8">
    <name type="scientific">Candidatus Agrococcus pullicola</name>
    <dbReference type="NCBI Taxonomy" id="2838429"/>
    <lineage>
        <taxon>Bacteria</taxon>
        <taxon>Bacillati</taxon>
        <taxon>Actinomycetota</taxon>
        <taxon>Actinomycetes</taxon>
        <taxon>Micrococcales</taxon>
        <taxon>Microbacteriaceae</taxon>
        <taxon>Agrococcus</taxon>
    </lineage>
</organism>
<comment type="catalytic activity">
    <reaction evidence="6">
        <text>Release of an N-terminal pyroglutamyl group from a polypeptide, the second amino acid generally not being Pro.</text>
        <dbReference type="EC" id="3.4.19.3"/>
    </reaction>
</comment>
<dbReference type="InterPro" id="IPR033694">
    <property type="entry name" value="PGPEP1_Cys_AS"/>
</dbReference>
<evidence type="ECO:0000313" key="7">
    <source>
        <dbReference type="EMBL" id="HIY67294.1"/>
    </source>
</evidence>
<dbReference type="InterPro" id="IPR036440">
    <property type="entry name" value="Peptidase_C15-like_sf"/>
</dbReference>
<evidence type="ECO:0000256" key="3">
    <source>
        <dbReference type="ARBA" id="ARBA00022670"/>
    </source>
</evidence>
<keyword evidence="5" id="KW-0788">Thiol protease</keyword>
<evidence type="ECO:0000256" key="5">
    <source>
        <dbReference type="ARBA" id="ARBA00022807"/>
    </source>
</evidence>
<dbReference type="EC" id="3.4.19.3" evidence="6"/>
<evidence type="ECO:0000256" key="6">
    <source>
        <dbReference type="PROSITE-ProRule" id="PRU10077"/>
    </source>
</evidence>
<keyword evidence="3" id="KW-0645">Protease</keyword>
<keyword evidence="2" id="KW-0963">Cytoplasm</keyword>
<dbReference type="Gene3D" id="3.40.630.20">
    <property type="entry name" value="Peptidase C15, pyroglutamyl peptidase I-like"/>
    <property type="match status" value="1"/>
</dbReference>
<keyword evidence="4" id="KW-0378">Hydrolase</keyword>
<dbReference type="PANTHER" id="PTHR23402:SF1">
    <property type="entry name" value="PYROGLUTAMYL-PEPTIDASE I"/>
    <property type="match status" value="1"/>
</dbReference>
<dbReference type="InterPro" id="IPR000816">
    <property type="entry name" value="Peptidase_C15"/>
</dbReference>
<dbReference type="PRINTS" id="PR00706">
    <property type="entry name" value="PYROGLUPTASE"/>
</dbReference>
<reference evidence="7" key="1">
    <citation type="journal article" date="2021" name="PeerJ">
        <title>Extensive microbial diversity within the chicken gut microbiome revealed by metagenomics and culture.</title>
        <authorList>
            <person name="Gilroy R."/>
            <person name="Ravi A."/>
            <person name="Getino M."/>
            <person name="Pursley I."/>
            <person name="Horton D.L."/>
            <person name="Alikhan N.F."/>
            <person name="Baker D."/>
            <person name="Gharbi K."/>
            <person name="Hall N."/>
            <person name="Watson M."/>
            <person name="Adriaenssens E.M."/>
            <person name="Foster-Nyarko E."/>
            <person name="Jarju S."/>
            <person name="Secka A."/>
            <person name="Antonio M."/>
            <person name="Oren A."/>
            <person name="Chaudhuri R.R."/>
            <person name="La Ragione R."/>
            <person name="Hildebrand F."/>
            <person name="Pallen M.J."/>
        </authorList>
    </citation>
    <scope>NUCLEOTIDE SEQUENCE</scope>
    <source>
        <strain evidence="7">ChiGjej1B1-98</strain>
    </source>
</reference>
<comment type="caution">
    <text evidence="7">The sequence shown here is derived from an EMBL/GenBank/DDBJ whole genome shotgun (WGS) entry which is preliminary data.</text>
</comment>
<accession>A0A9D2CAV3</accession>
<protein>
    <recommendedName>
        <fullName evidence="6">Pyroglutamyl-peptidase I</fullName>
        <ecNumber evidence="6">3.4.19.3</ecNumber>
    </recommendedName>
</protein>
<sequence length="217" mass="22451">MRILVTGFEAFGDDTENASITSVNMLDGRWSDDSVQLVTGALPVAFGTAGTVLHELVARYRPDAVIAVGEAGGRTSVTPESRAVNDMDARIPDNAGLQPRAQEIFEGGQKFRESTLDVEAIADAVRGAGVASDVSDDAGRFVCNYIAYLVAGLEVPGTFIHVPAVRSEGAASTGAETDPGATPATSELGFEDLAKALEAAVHETVQQLQSGSLAATA</sequence>
<dbReference type="GO" id="GO:0016920">
    <property type="term" value="F:pyroglutamyl-peptidase activity"/>
    <property type="evidence" value="ECO:0007669"/>
    <property type="project" value="UniProtKB-EC"/>
</dbReference>
<feature type="active site" evidence="6">
    <location>
        <position position="143"/>
    </location>
</feature>
<dbReference type="Proteomes" id="UP000824005">
    <property type="component" value="Unassembled WGS sequence"/>
</dbReference>
<comment type="similarity">
    <text evidence="1">Belongs to the peptidase C15 family.</text>
</comment>
<dbReference type="PIRSF" id="PIRSF015592">
    <property type="entry name" value="Prld-crbxl_pptds"/>
    <property type="match status" value="1"/>
</dbReference>
<evidence type="ECO:0000256" key="1">
    <source>
        <dbReference type="ARBA" id="ARBA00006641"/>
    </source>
</evidence>
<dbReference type="SUPFAM" id="SSF53182">
    <property type="entry name" value="Pyrrolidone carboxyl peptidase (pyroglutamate aminopeptidase)"/>
    <property type="match status" value="1"/>
</dbReference>
<name>A0A9D2CAV3_9MICO</name>
<dbReference type="GO" id="GO:0006508">
    <property type="term" value="P:proteolysis"/>
    <property type="evidence" value="ECO:0007669"/>
    <property type="project" value="UniProtKB-KW"/>
</dbReference>
<proteinExistence type="inferred from homology"/>
<evidence type="ECO:0000256" key="2">
    <source>
        <dbReference type="ARBA" id="ARBA00022490"/>
    </source>
</evidence>
<reference evidence="7" key="2">
    <citation type="submission" date="2021-04" db="EMBL/GenBank/DDBJ databases">
        <authorList>
            <person name="Gilroy R."/>
        </authorList>
    </citation>
    <scope>NUCLEOTIDE SEQUENCE</scope>
    <source>
        <strain evidence="7">ChiGjej1B1-98</strain>
    </source>
</reference>
<evidence type="ECO:0000256" key="4">
    <source>
        <dbReference type="ARBA" id="ARBA00022801"/>
    </source>
</evidence>